<dbReference type="InterPro" id="IPR055247">
    <property type="entry name" value="InsJ-like_HTH"/>
</dbReference>
<evidence type="ECO:0000313" key="2">
    <source>
        <dbReference type="EMBL" id="SDP07059.1"/>
    </source>
</evidence>
<evidence type="ECO:0000313" key="3">
    <source>
        <dbReference type="Proteomes" id="UP000199073"/>
    </source>
</evidence>
<dbReference type="OrthoDB" id="5456148at2"/>
<protein>
    <submittedName>
        <fullName evidence="2">Helix-turn-helix domain-containing protein</fullName>
    </submittedName>
</protein>
<reference evidence="2 3" key="1">
    <citation type="submission" date="2016-10" db="EMBL/GenBank/DDBJ databases">
        <authorList>
            <person name="de Groot N.N."/>
        </authorList>
    </citation>
    <scope>NUCLEOTIDE SEQUENCE [LARGE SCALE GENOMIC DNA]</scope>
    <source>
        <strain evidence="2 3">DSM 12130</strain>
    </source>
</reference>
<dbReference type="Proteomes" id="UP000199073">
    <property type="component" value="Unassembled WGS sequence"/>
</dbReference>
<keyword evidence="3" id="KW-1185">Reference proteome</keyword>
<evidence type="ECO:0000259" key="1">
    <source>
        <dbReference type="Pfam" id="PF13518"/>
    </source>
</evidence>
<dbReference type="RefSeq" id="WP_143005467.1">
    <property type="nucleotide sequence ID" value="NZ_FNJI01000010.1"/>
</dbReference>
<organism evidence="2 3">
    <name type="scientific">Desulforhopalus singaporensis</name>
    <dbReference type="NCBI Taxonomy" id="91360"/>
    <lineage>
        <taxon>Bacteria</taxon>
        <taxon>Pseudomonadati</taxon>
        <taxon>Thermodesulfobacteriota</taxon>
        <taxon>Desulfobulbia</taxon>
        <taxon>Desulfobulbales</taxon>
        <taxon>Desulfocapsaceae</taxon>
        <taxon>Desulforhopalus</taxon>
    </lineage>
</organism>
<gene>
    <name evidence="2" type="ORF">SAMN05660330_01714</name>
</gene>
<accession>A0A1H0PR72</accession>
<feature type="domain" description="Insertion element IS150 protein InsJ-like helix-turn-helix" evidence="1">
    <location>
        <begin position="22"/>
        <end position="57"/>
    </location>
</feature>
<dbReference type="SUPFAM" id="SSF46689">
    <property type="entry name" value="Homeodomain-like"/>
    <property type="match status" value="1"/>
</dbReference>
<dbReference type="EMBL" id="FNJI01000010">
    <property type="protein sequence ID" value="SDP07059.1"/>
    <property type="molecule type" value="Genomic_DNA"/>
</dbReference>
<sequence length="57" mass="6744">MTKKKRKTGRGKNQSGPYPFEFRLRVVRMYLEEEYPVPLIIKETGVGRSTISTWVRK</sequence>
<dbReference type="InterPro" id="IPR009057">
    <property type="entry name" value="Homeodomain-like_sf"/>
</dbReference>
<dbReference type="AlphaFoldDB" id="A0A1H0PR72"/>
<proteinExistence type="predicted"/>
<name>A0A1H0PR72_9BACT</name>
<dbReference type="Pfam" id="PF13518">
    <property type="entry name" value="HTH_28"/>
    <property type="match status" value="1"/>
</dbReference>